<feature type="active site" description="Proton acceptor" evidence="4">
    <location>
        <position position="131"/>
    </location>
</feature>
<name>A0A1A9RSJ6_EIKCO</name>
<evidence type="ECO:0000313" key="6">
    <source>
        <dbReference type="EMBL" id="OAM23490.1"/>
    </source>
</evidence>
<evidence type="ECO:0000256" key="3">
    <source>
        <dbReference type="ARBA" id="ARBA00023027"/>
    </source>
</evidence>
<dbReference type="PANTHER" id="PTHR11085">
    <property type="entry name" value="NAD-DEPENDENT PROTEIN DEACYLASE SIRTUIN-5, MITOCHONDRIAL-RELATED"/>
    <property type="match status" value="1"/>
</dbReference>
<evidence type="ECO:0000256" key="2">
    <source>
        <dbReference type="ARBA" id="ARBA00022679"/>
    </source>
</evidence>
<keyword evidence="4" id="KW-0862">Zinc</keyword>
<dbReference type="OrthoDB" id="9800582at2"/>
<reference evidence="7" key="1">
    <citation type="submission" date="2016-05" db="EMBL/GenBank/DDBJ databases">
        <title>Draft genome of Corynebacterium afermentans subsp. afermentans LCDC 88199T.</title>
        <authorList>
            <person name="Bernier A.-M."/>
            <person name="Bernard K."/>
        </authorList>
    </citation>
    <scope>NUCLEOTIDE SEQUENCE [LARGE SCALE GENOMIC DNA]</scope>
    <source>
        <strain evidence="7">NML04-0072</strain>
    </source>
</reference>
<dbReference type="SUPFAM" id="SSF52467">
    <property type="entry name" value="DHS-like NAD/FAD-binding domain"/>
    <property type="match status" value="1"/>
</dbReference>
<keyword evidence="4" id="KW-0479">Metal-binding</keyword>
<dbReference type="Gene3D" id="3.30.1600.10">
    <property type="entry name" value="SIR2/SIRT2 'Small Domain"/>
    <property type="match status" value="1"/>
</dbReference>
<dbReference type="InterPro" id="IPR050134">
    <property type="entry name" value="NAD-dep_sirtuin_deacylases"/>
</dbReference>
<accession>A0A1A9RSJ6</accession>
<dbReference type="GO" id="GO:0017136">
    <property type="term" value="F:histone deacetylase activity, NAD-dependent"/>
    <property type="evidence" value="ECO:0007669"/>
    <property type="project" value="TreeGrafter"/>
</dbReference>
<feature type="binding site" evidence="4">
    <location>
        <position position="171"/>
    </location>
    <ligand>
        <name>Zn(2+)</name>
        <dbReference type="ChEBI" id="CHEBI:29105"/>
    </ligand>
</feature>
<feature type="binding site" evidence="4">
    <location>
        <position position="143"/>
    </location>
    <ligand>
        <name>Zn(2+)</name>
        <dbReference type="ChEBI" id="CHEBI:29105"/>
    </ligand>
</feature>
<feature type="binding site" evidence="4">
    <location>
        <position position="139"/>
    </location>
    <ligand>
        <name>Zn(2+)</name>
        <dbReference type="ChEBI" id="CHEBI:29105"/>
    </ligand>
</feature>
<dbReference type="EMBL" id="LXSG01000007">
    <property type="protein sequence ID" value="OAM23490.1"/>
    <property type="molecule type" value="Genomic_DNA"/>
</dbReference>
<dbReference type="Proteomes" id="UP000077589">
    <property type="component" value="Unassembled WGS sequence"/>
</dbReference>
<comment type="caution">
    <text evidence="6">The sequence shown here is derived from an EMBL/GenBank/DDBJ whole genome shotgun (WGS) entry which is preliminary data.</text>
</comment>
<dbReference type="InterPro" id="IPR026591">
    <property type="entry name" value="Sirtuin_cat_small_dom_sf"/>
</dbReference>
<dbReference type="Pfam" id="PF02146">
    <property type="entry name" value="SIR2"/>
    <property type="match status" value="1"/>
</dbReference>
<dbReference type="RefSeq" id="WP_064087275.1">
    <property type="nucleotide sequence ID" value="NZ_LXSG01000007.1"/>
</dbReference>
<evidence type="ECO:0000256" key="4">
    <source>
        <dbReference type="PROSITE-ProRule" id="PRU00236"/>
    </source>
</evidence>
<sequence length="274" mass="30935">MLNDKIQQAAEYIHRADALIITAGAGIGIDSGLPDFRGINGFWQAFPPLCHLGKNFQNMATPALFRTDPHLAWGFYGWRLNSYRHTQPHQGFHLLKQWADIKEHGAFIFTSNVDGQFQKAGFPDNRIIACHGSIHDLQCTGHCHDQTWPADSFMPQVDEQTCRLQNSLPVCPKCGTLARPNILMFDDWEWLEEPTMVRLRQFEQWLPEIRCPVIIEIGAGSAIPTVRRFSDRTARRLHAPLIRINPDEAQVGQEHHIGLAMGGLAALQEIAAFL</sequence>
<dbReference type="AlphaFoldDB" id="A0A1A9RSJ6"/>
<dbReference type="InterPro" id="IPR029035">
    <property type="entry name" value="DHS-like_NAD/FAD-binding_dom"/>
</dbReference>
<proteinExistence type="predicted"/>
<evidence type="ECO:0000313" key="7">
    <source>
        <dbReference type="Proteomes" id="UP000077589"/>
    </source>
</evidence>
<keyword evidence="2" id="KW-0808">Transferase</keyword>
<dbReference type="GO" id="GO:0046872">
    <property type="term" value="F:metal ion binding"/>
    <property type="evidence" value="ECO:0007669"/>
    <property type="project" value="UniProtKB-KW"/>
</dbReference>
<dbReference type="PROSITE" id="PS50305">
    <property type="entry name" value="SIRTUIN"/>
    <property type="match status" value="1"/>
</dbReference>
<protein>
    <recommendedName>
        <fullName evidence="1">protein acetyllysine N-acetyltransferase</fullName>
        <ecNumber evidence="1">2.3.1.286</ecNumber>
    </recommendedName>
</protein>
<feature type="binding site" evidence="4">
    <location>
        <position position="174"/>
    </location>
    <ligand>
        <name>Zn(2+)</name>
        <dbReference type="ChEBI" id="CHEBI:29105"/>
    </ligand>
</feature>
<keyword evidence="3" id="KW-0520">NAD</keyword>
<organism evidence="6 7">
    <name type="scientific">Eikenella corrodens</name>
    <dbReference type="NCBI Taxonomy" id="539"/>
    <lineage>
        <taxon>Bacteria</taxon>
        <taxon>Pseudomonadati</taxon>
        <taxon>Pseudomonadota</taxon>
        <taxon>Betaproteobacteria</taxon>
        <taxon>Neisseriales</taxon>
        <taxon>Neisseriaceae</taxon>
        <taxon>Eikenella</taxon>
    </lineage>
</organism>
<dbReference type="PANTHER" id="PTHR11085:SF10">
    <property type="entry name" value="NAD-DEPENDENT PROTEIN DEACYLASE SIRTUIN-5, MITOCHONDRIAL-RELATED"/>
    <property type="match status" value="1"/>
</dbReference>
<dbReference type="InterPro" id="IPR026590">
    <property type="entry name" value="Ssirtuin_cat_dom"/>
</dbReference>
<dbReference type="InterPro" id="IPR003000">
    <property type="entry name" value="Sirtuin"/>
</dbReference>
<dbReference type="GO" id="GO:0070403">
    <property type="term" value="F:NAD+ binding"/>
    <property type="evidence" value="ECO:0007669"/>
    <property type="project" value="InterPro"/>
</dbReference>
<dbReference type="EC" id="2.3.1.286" evidence="1"/>
<feature type="domain" description="Deacetylase sirtuin-type" evidence="5">
    <location>
        <begin position="1"/>
        <end position="274"/>
    </location>
</feature>
<evidence type="ECO:0000259" key="5">
    <source>
        <dbReference type="PROSITE" id="PS50305"/>
    </source>
</evidence>
<evidence type="ECO:0000256" key="1">
    <source>
        <dbReference type="ARBA" id="ARBA00012928"/>
    </source>
</evidence>
<gene>
    <name evidence="6" type="ORF">A7P90_00850</name>
</gene>
<dbReference type="Gene3D" id="3.40.50.1220">
    <property type="entry name" value="TPP-binding domain"/>
    <property type="match status" value="1"/>
</dbReference>